<keyword evidence="1" id="KW-0812">Transmembrane</keyword>
<feature type="transmembrane region" description="Helical" evidence="1">
    <location>
        <begin position="545"/>
        <end position="566"/>
    </location>
</feature>
<reference evidence="3" key="1">
    <citation type="submission" date="2025-08" db="UniProtKB">
        <authorList>
            <consortium name="RefSeq"/>
        </authorList>
    </citation>
    <scope>IDENTIFICATION</scope>
</reference>
<dbReference type="RefSeq" id="XP_005096468.1">
    <property type="nucleotide sequence ID" value="XM_005096411.3"/>
</dbReference>
<dbReference type="GeneID" id="101864381"/>
<feature type="transmembrane region" description="Helical" evidence="1">
    <location>
        <begin position="614"/>
        <end position="635"/>
    </location>
</feature>
<evidence type="ECO:0000313" key="2">
    <source>
        <dbReference type="Proteomes" id="UP000694888"/>
    </source>
</evidence>
<feature type="transmembrane region" description="Helical" evidence="1">
    <location>
        <begin position="154"/>
        <end position="175"/>
    </location>
</feature>
<sequence length="652" mass="70471">MLCIMGTDREEENNRPADISDALTWENHTMLEDTQAPGPAALTRKLPELPVDRGWAWFVMLGAFTTTMCLMTVIRSMALLLMEFLELYQASATMTTLAFGLSAAMVALSNLLLPIFFLPRFTIRTIALSGAVANALALLVIAFSPSIYLTDAMFAVTGFSFGLMIAPQMALLGCYFKRRLSLATATAGLGLSVATIGGPPFTQALLDYYGLWGTVMLLAGLNLHCIPATMLFRPTSMYAAPAASNLNAKSISSSIPPTSSDVDTKSPTLPCVPSEHHAIDISKEQRKSVNNTGILIETEKVGEDRLSEKECIKYIFNKDSEKRISISENRRKASLSCSFLNEEKNGRGIQNFLYETNVHKLSLRNKKTSASTSVIDKICQSSFVQYISAPSLGVLAANQSSGQQNDSKQSQILCSLPAIPHGPVDVQLNGDNDEEAPLSCIQKLKQTKTFSVYSSPLAIILILASGLGVHTQAVYGYMPVIGAENGLAIGQTAVLLTVTGTCDLLSKLAIGALADFPCVNRMLVGVVCQMGIGVLMQFMDFFNSFPLMISVQVAAGLTVDTFYVLLPVIIADVLGPDYIGHILSAFFLINGFITSMDHLVAGWLKDTTGSFRGVYHYMGVLFIATGLILASEPLVKRMKARSRKTSYVSDAS</sequence>
<feature type="transmembrane region" description="Helical" evidence="1">
    <location>
        <begin position="54"/>
        <end position="74"/>
    </location>
</feature>
<dbReference type="Gene3D" id="1.20.1250.20">
    <property type="entry name" value="MFS general substrate transporter like domains"/>
    <property type="match status" value="2"/>
</dbReference>
<feature type="transmembrane region" description="Helical" evidence="1">
    <location>
        <begin position="182"/>
        <end position="202"/>
    </location>
</feature>
<keyword evidence="1" id="KW-1133">Transmembrane helix</keyword>
<protein>
    <submittedName>
        <fullName evidence="3">Monocarboxylate transporter 12</fullName>
    </submittedName>
</protein>
<feature type="transmembrane region" description="Helical" evidence="1">
    <location>
        <begin position="208"/>
        <end position="232"/>
    </location>
</feature>
<feature type="transmembrane region" description="Helical" evidence="1">
    <location>
        <begin position="452"/>
        <end position="475"/>
    </location>
</feature>
<proteinExistence type="predicted"/>
<dbReference type="SUPFAM" id="SSF103473">
    <property type="entry name" value="MFS general substrate transporter"/>
    <property type="match status" value="1"/>
</dbReference>
<evidence type="ECO:0000313" key="3">
    <source>
        <dbReference type="RefSeq" id="XP_005096468.1"/>
    </source>
</evidence>
<gene>
    <name evidence="3" type="primary">LOC101864381</name>
</gene>
<accession>A0ABM0JLF6</accession>
<feature type="transmembrane region" description="Helical" evidence="1">
    <location>
        <begin position="518"/>
        <end position="539"/>
    </location>
</feature>
<feature type="transmembrane region" description="Helical" evidence="1">
    <location>
        <begin position="125"/>
        <end position="148"/>
    </location>
</feature>
<feature type="transmembrane region" description="Helical" evidence="1">
    <location>
        <begin position="578"/>
        <end position="594"/>
    </location>
</feature>
<keyword evidence="1" id="KW-0472">Membrane</keyword>
<dbReference type="PANTHER" id="PTHR11360">
    <property type="entry name" value="MONOCARBOXYLATE TRANSPORTER"/>
    <property type="match status" value="1"/>
</dbReference>
<dbReference type="InterPro" id="IPR036259">
    <property type="entry name" value="MFS_trans_sf"/>
</dbReference>
<dbReference type="Proteomes" id="UP000694888">
    <property type="component" value="Unplaced"/>
</dbReference>
<name>A0ABM0JLF6_APLCA</name>
<feature type="transmembrane region" description="Helical" evidence="1">
    <location>
        <begin position="487"/>
        <end position="506"/>
    </location>
</feature>
<organism evidence="2 3">
    <name type="scientific">Aplysia californica</name>
    <name type="common">California sea hare</name>
    <dbReference type="NCBI Taxonomy" id="6500"/>
    <lineage>
        <taxon>Eukaryota</taxon>
        <taxon>Metazoa</taxon>
        <taxon>Spiralia</taxon>
        <taxon>Lophotrochozoa</taxon>
        <taxon>Mollusca</taxon>
        <taxon>Gastropoda</taxon>
        <taxon>Heterobranchia</taxon>
        <taxon>Euthyneura</taxon>
        <taxon>Tectipleura</taxon>
        <taxon>Aplysiida</taxon>
        <taxon>Aplysioidea</taxon>
        <taxon>Aplysiidae</taxon>
        <taxon>Aplysia</taxon>
    </lineage>
</organism>
<evidence type="ECO:0000256" key="1">
    <source>
        <dbReference type="SAM" id="Phobius"/>
    </source>
</evidence>
<feature type="transmembrane region" description="Helical" evidence="1">
    <location>
        <begin position="94"/>
        <end position="118"/>
    </location>
</feature>
<dbReference type="InterPro" id="IPR050327">
    <property type="entry name" value="Proton-linked_MCT"/>
</dbReference>
<dbReference type="PANTHER" id="PTHR11360:SF284">
    <property type="entry name" value="EG:103B4.3 PROTEIN-RELATED"/>
    <property type="match status" value="1"/>
</dbReference>
<keyword evidence="2" id="KW-1185">Reference proteome</keyword>